<dbReference type="Proteomes" id="UP000272412">
    <property type="component" value="Unassembled WGS sequence"/>
</dbReference>
<organism evidence="1 2">
    <name type="scientific">Neisseria weixii</name>
    <dbReference type="NCBI Taxonomy" id="1853276"/>
    <lineage>
        <taxon>Bacteria</taxon>
        <taxon>Pseudomonadati</taxon>
        <taxon>Pseudomonadota</taxon>
        <taxon>Betaproteobacteria</taxon>
        <taxon>Neisseriales</taxon>
        <taxon>Neisseriaceae</taxon>
        <taxon>Neisseria</taxon>
    </lineage>
</organism>
<name>A0A3N4MW25_9NEIS</name>
<gene>
    <name evidence="1" type="ORF">EGK74_09025</name>
</gene>
<reference evidence="1 2" key="1">
    <citation type="submission" date="2018-11" db="EMBL/GenBank/DDBJ databases">
        <title>Neisseria weixii sp. nov. isolated from the rectal contents of plateau pika (Ochotona cruzoniae).</title>
        <authorList>
            <person name="Zhang G."/>
        </authorList>
    </citation>
    <scope>NUCLEOTIDE SEQUENCE [LARGE SCALE GENOMIC DNA]</scope>
    <source>
        <strain evidence="1 2">10009</strain>
    </source>
</reference>
<evidence type="ECO:0000313" key="2">
    <source>
        <dbReference type="Proteomes" id="UP000272412"/>
    </source>
</evidence>
<comment type="caution">
    <text evidence="1">The sequence shown here is derived from an EMBL/GenBank/DDBJ whole genome shotgun (WGS) entry which is preliminary data.</text>
</comment>
<sequence>MIVLGFSTNETFAQAVDLNKFEVGAAQKAQGLSESSSFRAAHNEEMHQRYGVFEGLSLKCKNKQAPACLF</sequence>
<dbReference type="AlphaFoldDB" id="A0A3N4MW25"/>
<proteinExistence type="predicted"/>
<dbReference type="KEGG" id="nwx:CGZ65_06955"/>
<evidence type="ECO:0000313" key="1">
    <source>
        <dbReference type="EMBL" id="RPD85987.1"/>
    </source>
</evidence>
<accession>A0A3N4MW25</accession>
<keyword evidence="2" id="KW-1185">Reference proteome</keyword>
<dbReference type="EMBL" id="RPFL01000023">
    <property type="protein sequence ID" value="RPD85987.1"/>
    <property type="molecule type" value="Genomic_DNA"/>
</dbReference>
<protein>
    <submittedName>
        <fullName evidence="1">Uncharacterized protein</fullName>
    </submittedName>
</protein>